<evidence type="ECO:0000256" key="2">
    <source>
        <dbReference type="ARBA" id="ARBA00004496"/>
    </source>
</evidence>
<evidence type="ECO:0000256" key="4">
    <source>
        <dbReference type="ARBA" id="ARBA00021815"/>
    </source>
</evidence>
<comment type="similarity">
    <text evidence="3">Belongs to the CFAP36 family.</text>
</comment>
<dbReference type="Pfam" id="PF11527">
    <property type="entry name" value="ARL2_Bind_BART"/>
    <property type="match status" value="1"/>
</dbReference>
<feature type="domain" description="BART" evidence="11">
    <location>
        <begin position="115"/>
        <end position="226"/>
    </location>
</feature>
<dbReference type="InterPro" id="IPR023379">
    <property type="entry name" value="BART_dom"/>
</dbReference>
<reference evidence="12 13" key="1">
    <citation type="submission" date="2022-01" db="EMBL/GenBank/DDBJ databases">
        <title>A high-quality chromosome-level genome assembly of rohu carp, Labeo rohita.</title>
        <authorList>
            <person name="Arick M.A. II"/>
            <person name="Hsu C.-Y."/>
            <person name="Magbanua Z."/>
            <person name="Pechanova O."/>
            <person name="Grover C."/>
            <person name="Miller E."/>
            <person name="Thrash A."/>
            <person name="Ezzel L."/>
            <person name="Alam S."/>
            <person name="Benzie J."/>
            <person name="Hamilton M."/>
            <person name="Karsi A."/>
            <person name="Lawrence M.L."/>
            <person name="Peterson D.G."/>
        </authorList>
    </citation>
    <scope>NUCLEOTIDE SEQUENCE [LARGE SCALE GENOMIC DNA]</scope>
    <source>
        <strain evidence="13">BAU-BD-2019</strain>
        <tissue evidence="12">Blood</tissue>
    </source>
</reference>
<feature type="compositionally biased region" description="Basic and acidic residues" evidence="10">
    <location>
        <begin position="424"/>
        <end position="434"/>
    </location>
</feature>
<organism evidence="12 13">
    <name type="scientific">Labeo rohita</name>
    <name type="common">Indian major carp</name>
    <name type="synonym">Cyprinus rohita</name>
    <dbReference type="NCBI Taxonomy" id="84645"/>
    <lineage>
        <taxon>Eukaryota</taxon>
        <taxon>Metazoa</taxon>
        <taxon>Chordata</taxon>
        <taxon>Craniata</taxon>
        <taxon>Vertebrata</taxon>
        <taxon>Euteleostomi</taxon>
        <taxon>Actinopterygii</taxon>
        <taxon>Neopterygii</taxon>
        <taxon>Teleostei</taxon>
        <taxon>Ostariophysi</taxon>
        <taxon>Cypriniformes</taxon>
        <taxon>Cyprinidae</taxon>
        <taxon>Labeoninae</taxon>
        <taxon>Labeonini</taxon>
        <taxon>Labeo</taxon>
    </lineage>
</organism>
<keyword evidence="13" id="KW-1185">Reference proteome</keyword>
<gene>
    <name evidence="12" type="ORF">H4Q32_008684</name>
</gene>
<dbReference type="PANTHER" id="PTHR21532">
    <property type="entry name" value="PHOSPHODIESTERASE HL"/>
    <property type="match status" value="1"/>
</dbReference>
<evidence type="ECO:0000313" key="12">
    <source>
        <dbReference type="EMBL" id="KAI2657374.1"/>
    </source>
</evidence>
<accession>A0ABQ8M3X4</accession>
<sequence>MSTFLTVVVFEYGLCSFTQAHDLCLVFLCFSSVHTGRLFSLRRGRWRCAAKSAGVQPSEEGEEVSAGVTPAVTPSVAMVADYVAHIRAGRGSCAPERNNASSDELTSPVIMADDSEWVLESIAGYLSSPDWLIPLADFMENKCSVFDDEDENKLTYTEIHQQYKQLVERLLENYMQEVGISEQQFLHACSSFSKSKTLQAVFQPVLATDDFQMFRSLMVQKNMELQLQALHVIKERNGGLPECLTDGADVMSELEQQEMKILQEVLRRLYNEQGFPSAPSPTDIRDGTTHPSEDLNVPPKKNGVIFLACRDTVPAPPGRSLRRPVSQAHDSGSARLNCFIHFLSDYTPAVRRSKEEYDLEMAHRIQEKEEQASTSSSLSETPLCESVSQQTNITVYFSKSKALPAVRAPVKGSVCANHTPNPESQRDEDTQRDARALADEEALQQRSEYLKQQRDKLQALKRDQTQKSPADALPTAPEPKPKFLLKRRRSCRKENTWQRNSKKKSSRNEAQICVSVIVEQERTKAATLQQRVLLQQNERKTLVYVGYESLLH</sequence>
<comment type="caution">
    <text evidence="12">The sequence shown here is derived from an EMBL/GenBank/DDBJ whole genome shotgun (WGS) entry which is preliminary data.</text>
</comment>
<evidence type="ECO:0000313" key="13">
    <source>
        <dbReference type="Proteomes" id="UP000830375"/>
    </source>
</evidence>
<dbReference type="InterPro" id="IPR038888">
    <property type="entry name" value="CFAP36"/>
</dbReference>
<evidence type="ECO:0000256" key="6">
    <source>
        <dbReference type="ARBA" id="ARBA00023054"/>
    </source>
</evidence>
<comment type="subcellular location">
    <subcellularLocation>
        <location evidence="1">Cell projection</location>
        <location evidence="1">Cilium</location>
    </subcellularLocation>
    <subcellularLocation>
        <location evidence="2">Cytoplasm</location>
    </subcellularLocation>
</comment>
<evidence type="ECO:0000256" key="7">
    <source>
        <dbReference type="ARBA" id="ARBA00023069"/>
    </source>
</evidence>
<dbReference type="PANTHER" id="PTHR21532:SF0">
    <property type="entry name" value="CILIA- AND FLAGELLA-ASSOCIATED PROTEIN 36"/>
    <property type="match status" value="1"/>
</dbReference>
<keyword evidence="6" id="KW-0175">Coiled coil</keyword>
<name>A0ABQ8M3X4_LABRO</name>
<keyword evidence="12" id="KW-0282">Flagellum</keyword>
<proteinExistence type="inferred from homology"/>
<evidence type="ECO:0000256" key="10">
    <source>
        <dbReference type="SAM" id="MobiDB-lite"/>
    </source>
</evidence>
<evidence type="ECO:0000256" key="3">
    <source>
        <dbReference type="ARBA" id="ARBA00007460"/>
    </source>
</evidence>
<evidence type="ECO:0000256" key="1">
    <source>
        <dbReference type="ARBA" id="ARBA00004138"/>
    </source>
</evidence>
<keyword evidence="8" id="KW-0966">Cell projection</keyword>
<protein>
    <recommendedName>
        <fullName evidence="4">Cilia- and flagella-associated protein 36</fullName>
    </recommendedName>
    <alternativeName>
        <fullName evidence="9">Coiled-coil domain-containing protein 104</fullName>
    </alternativeName>
</protein>
<dbReference type="InterPro" id="IPR042541">
    <property type="entry name" value="BART_sf"/>
</dbReference>
<evidence type="ECO:0000256" key="5">
    <source>
        <dbReference type="ARBA" id="ARBA00022490"/>
    </source>
</evidence>
<dbReference type="Gene3D" id="1.20.1520.10">
    <property type="entry name" value="ADP-ribosylation factor-like 2-binding protein, domain"/>
    <property type="match status" value="1"/>
</dbReference>
<evidence type="ECO:0000256" key="8">
    <source>
        <dbReference type="ARBA" id="ARBA00023273"/>
    </source>
</evidence>
<evidence type="ECO:0000256" key="9">
    <source>
        <dbReference type="ARBA" id="ARBA00031593"/>
    </source>
</evidence>
<feature type="region of interest" description="Disordered" evidence="10">
    <location>
        <begin position="412"/>
        <end position="434"/>
    </location>
</feature>
<feature type="region of interest" description="Disordered" evidence="10">
    <location>
        <begin position="461"/>
        <end position="505"/>
    </location>
</feature>
<dbReference type="EMBL" id="JACTAM010000013">
    <property type="protein sequence ID" value="KAI2657374.1"/>
    <property type="molecule type" value="Genomic_DNA"/>
</dbReference>
<dbReference type="Proteomes" id="UP000830375">
    <property type="component" value="Unassembled WGS sequence"/>
</dbReference>
<keyword evidence="7" id="KW-0969">Cilium</keyword>
<feature type="region of interest" description="Disordered" evidence="10">
    <location>
        <begin position="275"/>
        <end position="297"/>
    </location>
</feature>
<evidence type="ECO:0000259" key="11">
    <source>
        <dbReference type="Pfam" id="PF11527"/>
    </source>
</evidence>
<keyword evidence="5" id="KW-0963">Cytoplasm</keyword>
<feature type="compositionally biased region" description="Basic and acidic residues" evidence="10">
    <location>
        <begin position="283"/>
        <end position="293"/>
    </location>
</feature>